<evidence type="ECO:0000313" key="3">
    <source>
        <dbReference type="Proteomes" id="UP001278500"/>
    </source>
</evidence>
<dbReference type="RefSeq" id="XP_062687434.1">
    <property type="nucleotide sequence ID" value="XM_062831248.1"/>
</dbReference>
<dbReference type="Proteomes" id="UP001278500">
    <property type="component" value="Unassembled WGS sequence"/>
</dbReference>
<proteinExistence type="predicted"/>
<keyword evidence="3" id="KW-1185">Reference proteome</keyword>
<feature type="compositionally biased region" description="Polar residues" evidence="1">
    <location>
        <begin position="1"/>
        <end position="24"/>
    </location>
</feature>
<sequence>MPSNHKQPHPTTVSSSHDLTNSHPFPQDSPHNRRKRLHRQRRSSRLRPRRRRRLARLRPHPLHQQQRKSPPIIGAIDDVAAAHESEFILAQLLPPRRVDVVISTTESFWPDYAAHYHNVVALLRRIVASESKAGDGDGDGDGDGEKGIKLKPPLLVFTSGCKDYVRR</sequence>
<name>A0AAE0JQR0_9PEZI</name>
<evidence type="ECO:0000256" key="1">
    <source>
        <dbReference type="SAM" id="MobiDB-lite"/>
    </source>
</evidence>
<dbReference type="EMBL" id="JAUEPP010000001">
    <property type="protein sequence ID" value="KAK3356057.1"/>
    <property type="molecule type" value="Genomic_DNA"/>
</dbReference>
<organism evidence="2 3">
    <name type="scientific">Neurospora tetraspora</name>
    <dbReference type="NCBI Taxonomy" id="94610"/>
    <lineage>
        <taxon>Eukaryota</taxon>
        <taxon>Fungi</taxon>
        <taxon>Dikarya</taxon>
        <taxon>Ascomycota</taxon>
        <taxon>Pezizomycotina</taxon>
        <taxon>Sordariomycetes</taxon>
        <taxon>Sordariomycetidae</taxon>
        <taxon>Sordariales</taxon>
        <taxon>Sordariaceae</taxon>
        <taxon>Neurospora</taxon>
    </lineage>
</organism>
<dbReference type="GeneID" id="87868402"/>
<protein>
    <submittedName>
        <fullName evidence="2">Uncharacterized protein</fullName>
    </submittedName>
</protein>
<feature type="compositionally biased region" description="Basic residues" evidence="1">
    <location>
        <begin position="32"/>
        <end position="61"/>
    </location>
</feature>
<feature type="region of interest" description="Disordered" evidence="1">
    <location>
        <begin position="1"/>
        <end position="72"/>
    </location>
</feature>
<gene>
    <name evidence="2" type="ORF">B0H65DRAFT_66537</name>
</gene>
<comment type="caution">
    <text evidence="2">The sequence shown here is derived from an EMBL/GenBank/DDBJ whole genome shotgun (WGS) entry which is preliminary data.</text>
</comment>
<accession>A0AAE0JQR0</accession>
<reference evidence="2" key="1">
    <citation type="journal article" date="2023" name="Mol. Phylogenet. Evol.">
        <title>Genome-scale phylogeny and comparative genomics of the fungal order Sordariales.</title>
        <authorList>
            <person name="Hensen N."/>
            <person name="Bonometti L."/>
            <person name="Westerberg I."/>
            <person name="Brannstrom I.O."/>
            <person name="Guillou S."/>
            <person name="Cros-Aarteil S."/>
            <person name="Calhoun S."/>
            <person name="Haridas S."/>
            <person name="Kuo A."/>
            <person name="Mondo S."/>
            <person name="Pangilinan J."/>
            <person name="Riley R."/>
            <person name="LaButti K."/>
            <person name="Andreopoulos B."/>
            <person name="Lipzen A."/>
            <person name="Chen C."/>
            <person name="Yan M."/>
            <person name="Daum C."/>
            <person name="Ng V."/>
            <person name="Clum A."/>
            <person name="Steindorff A."/>
            <person name="Ohm R.A."/>
            <person name="Martin F."/>
            <person name="Silar P."/>
            <person name="Natvig D.O."/>
            <person name="Lalanne C."/>
            <person name="Gautier V."/>
            <person name="Ament-Velasquez S.L."/>
            <person name="Kruys A."/>
            <person name="Hutchinson M.I."/>
            <person name="Powell A.J."/>
            <person name="Barry K."/>
            <person name="Miller A.N."/>
            <person name="Grigoriev I.V."/>
            <person name="Debuchy R."/>
            <person name="Gladieux P."/>
            <person name="Hiltunen Thoren M."/>
            <person name="Johannesson H."/>
        </authorList>
    </citation>
    <scope>NUCLEOTIDE SEQUENCE</scope>
    <source>
        <strain evidence="2">CBS 560.94</strain>
    </source>
</reference>
<dbReference type="AlphaFoldDB" id="A0AAE0JQR0"/>
<evidence type="ECO:0000313" key="2">
    <source>
        <dbReference type="EMBL" id="KAK3356057.1"/>
    </source>
</evidence>
<reference evidence="2" key="2">
    <citation type="submission" date="2023-06" db="EMBL/GenBank/DDBJ databases">
        <authorList>
            <consortium name="Lawrence Berkeley National Laboratory"/>
            <person name="Haridas S."/>
            <person name="Hensen N."/>
            <person name="Bonometti L."/>
            <person name="Westerberg I."/>
            <person name="Brannstrom I.O."/>
            <person name="Guillou S."/>
            <person name="Cros-Aarteil S."/>
            <person name="Calhoun S."/>
            <person name="Kuo A."/>
            <person name="Mondo S."/>
            <person name="Pangilinan J."/>
            <person name="Riley R."/>
            <person name="Labutti K."/>
            <person name="Andreopoulos B."/>
            <person name="Lipzen A."/>
            <person name="Chen C."/>
            <person name="Yanf M."/>
            <person name="Daum C."/>
            <person name="Ng V."/>
            <person name="Clum A."/>
            <person name="Steindorff A."/>
            <person name="Ohm R."/>
            <person name="Martin F."/>
            <person name="Silar P."/>
            <person name="Natvig D."/>
            <person name="Lalanne C."/>
            <person name="Gautier V."/>
            <person name="Ament-Velasquez S.L."/>
            <person name="Kruys A."/>
            <person name="Hutchinson M.I."/>
            <person name="Powell A.J."/>
            <person name="Barry K."/>
            <person name="Miller A.N."/>
            <person name="Grigoriev I.V."/>
            <person name="Debuchy R."/>
            <person name="Gladieux P."/>
            <person name="Thoren M.H."/>
            <person name="Johannesson H."/>
        </authorList>
    </citation>
    <scope>NUCLEOTIDE SEQUENCE</scope>
    <source>
        <strain evidence="2">CBS 560.94</strain>
    </source>
</reference>